<gene>
    <name evidence="1" type="ORF">A2U01_0016197</name>
</gene>
<accession>A0A392N6K4</accession>
<keyword evidence="2" id="KW-1185">Reference proteome</keyword>
<sequence length="49" mass="5771">MENIKDPSIYRNPVILQSEDLTKYILETAVYPRESEPLKELRKATENHP</sequence>
<proteinExistence type="predicted"/>
<protein>
    <submittedName>
        <fullName evidence="1">Caffeoyl-CoA O-methyltransferase</fullName>
    </submittedName>
</protein>
<feature type="non-terminal residue" evidence="1">
    <location>
        <position position="49"/>
    </location>
</feature>
<dbReference type="Proteomes" id="UP000265520">
    <property type="component" value="Unassembled WGS sequence"/>
</dbReference>
<evidence type="ECO:0000313" key="1">
    <source>
        <dbReference type="EMBL" id="MCH95222.1"/>
    </source>
</evidence>
<name>A0A392N6K4_9FABA</name>
<keyword evidence="1" id="KW-0808">Transferase</keyword>
<dbReference type="GO" id="GO:0008168">
    <property type="term" value="F:methyltransferase activity"/>
    <property type="evidence" value="ECO:0007669"/>
    <property type="project" value="UniProtKB-KW"/>
</dbReference>
<dbReference type="EMBL" id="LXQA010029244">
    <property type="protein sequence ID" value="MCH95222.1"/>
    <property type="molecule type" value="Genomic_DNA"/>
</dbReference>
<evidence type="ECO:0000313" key="2">
    <source>
        <dbReference type="Proteomes" id="UP000265520"/>
    </source>
</evidence>
<dbReference type="AlphaFoldDB" id="A0A392N6K4"/>
<reference evidence="1 2" key="1">
    <citation type="journal article" date="2018" name="Front. Plant Sci.">
        <title>Red Clover (Trifolium pratense) and Zigzag Clover (T. medium) - A Picture of Genomic Similarities and Differences.</title>
        <authorList>
            <person name="Dluhosova J."/>
            <person name="Istvanek J."/>
            <person name="Nedelnik J."/>
            <person name="Repkova J."/>
        </authorList>
    </citation>
    <scope>NUCLEOTIDE SEQUENCE [LARGE SCALE GENOMIC DNA]</scope>
    <source>
        <strain evidence="2">cv. 10/8</strain>
        <tissue evidence="1">Leaf</tissue>
    </source>
</reference>
<comment type="caution">
    <text evidence="1">The sequence shown here is derived from an EMBL/GenBank/DDBJ whole genome shotgun (WGS) entry which is preliminary data.</text>
</comment>
<dbReference type="GO" id="GO:0032259">
    <property type="term" value="P:methylation"/>
    <property type="evidence" value="ECO:0007669"/>
    <property type="project" value="UniProtKB-KW"/>
</dbReference>
<keyword evidence="1" id="KW-0489">Methyltransferase</keyword>
<organism evidence="1 2">
    <name type="scientific">Trifolium medium</name>
    <dbReference type="NCBI Taxonomy" id="97028"/>
    <lineage>
        <taxon>Eukaryota</taxon>
        <taxon>Viridiplantae</taxon>
        <taxon>Streptophyta</taxon>
        <taxon>Embryophyta</taxon>
        <taxon>Tracheophyta</taxon>
        <taxon>Spermatophyta</taxon>
        <taxon>Magnoliopsida</taxon>
        <taxon>eudicotyledons</taxon>
        <taxon>Gunneridae</taxon>
        <taxon>Pentapetalae</taxon>
        <taxon>rosids</taxon>
        <taxon>fabids</taxon>
        <taxon>Fabales</taxon>
        <taxon>Fabaceae</taxon>
        <taxon>Papilionoideae</taxon>
        <taxon>50 kb inversion clade</taxon>
        <taxon>NPAAA clade</taxon>
        <taxon>Hologalegina</taxon>
        <taxon>IRL clade</taxon>
        <taxon>Trifolieae</taxon>
        <taxon>Trifolium</taxon>
    </lineage>
</organism>